<name>A0A9N9CSF5_9GLOM</name>
<keyword evidence="1" id="KW-0812">Transmembrane</keyword>
<reference evidence="2" key="1">
    <citation type="submission" date="2021-06" db="EMBL/GenBank/DDBJ databases">
        <authorList>
            <person name="Kallberg Y."/>
            <person name="Tangrot J."/>
            <person name="Rosling A."/>
        </authorList>
    </citation>
    <scope>NUCLEOTIDE SEQUENCE</scope>
    <source>
        <strain evidence="2">AZ414A</strain>
    </source>
</reference>
<gene>
    <name evidence="2" type="ORF">DEBURN_LOCUS9982</name>
</gene>
<proteinExistence type="predicted"/>
<sequence length="216" mass="25110">MNNEFTALNVGQEPAIVLIGIKGVGKSTVGNMLSGAYTEYNVKERFEVHDESDDDNVESWKQINDYLNEKVKKIHRVHAYLLVYAEMRLTPANKHHIESAIKDLGKRRLIIVFTKQRKEATEERAIMEKNFNDDFKSILRSINDRWVVAPNLDIFGNEDGKKVIKNNMEKLKEFISEIERPHKTWWRWWYLVVATGGVIVLVLVVIVIKSKILMNE</sequence>
<keyword evidence="1" id="KW-0472">Membrane</keyword>
<comment type="caution">
    <text evidence="2">The sequence shown here is derived from an EMBL/GenBank/DDBJ whole genome shotgun (WGS) entry which is preliminary data.</text>
</comment>
<protein>
    <submittedName>
        <fullName evidence="2">6589_t:CDS:1</fullName>
    </submittedName>
</protein>
<keyword evidence="3" id="KW-1185">Reference proteome</keyword>
<dbReference type="Gene3D" id="3.40.50.300">
    <property type="entry name" value="P-loop containing nucleotide triphosphate hydrolases"/>
    <property type="match status" value="1"/>
</dbReference>
<dbReference type="AlphaFoldDB" id="A0A9N9CSF5"/>
<dbReference type="OrthoDB" id="5985928at2759"/>
<dbReference type="EMBL" id="CAJVPK010002351">
    <property type="protein sequence ID" value="CAG8611209.1"/>
    <property type="molecule type" value="Genomic_DNA"/>
</dbReference>
<evidence type="ECO:0000313" key="3">
    <source>
        <dbReference type="Proteomes" id="UP000789706"/>
    </source>
</evidence>
<keyword evidence="1" id="KW-1133">Transmembrane helix</keyword>
<dbReference type="SUPFAM" id="SSF52540">
    <property type="entry name" value="P-loop containing nucleoside triphosphate hydrolases"/>
    <property type="match status" value="1"/>
</dbReference>
<evidence type="ECO:0000256" key="1">
    <source>
        <dbReference type="SAM" id="Phobius"/>
    </source>
</evidence>
<organism evidence="2 3">
    <name type="scientific">Diversispora eburnea</name>
    <dbReference type="NCBI Taxonomy" id="1213867"/>
    <lineage>
        <taxon>Eukaryota</taxon>
        <taxon>Fungi</taxon>
        <taxon>Fungi incertae sedis</taxon>
        <taxon>Mucoromycota</taxon>
        <taxon>Glomeromycotina</taxon>
        <taxon>Glomeromycetes</taxon>
        <taxon>Diversisporales</taxon>
        <taxon>Diversisporaceae</taxon>
        <taxon>Diversispora</taxon>
    </lineage>
</organism>
<feature type="transmembrane region" description="Helical" evidence="1">
    <location>
        <begin position="188"/>
        <end position="208"/>
    </location>
</feature>
<accession>A0A9N9CSF5</accession>
<dbReference type="InterPro" id="IPR027417">
    <property type="entry name" value="P-loop_NTPase"/>
</dbReference>
<dbReference type="Proteomes" id="UP000789706">
    <property type="component" value="Unassembled WGS sequence"/>
</dbReference>
<evidence type="ECO:0000313" key="2">
    <source>
        <dbReference type="EMBL" id="CAG8611209.1"/>
    </source>
</evidence>
<feature type="non-terminal residue" evidence="2">
    <location>
        <position position="1"/>
    </location>
</feature>